<dbReference type="SUPFAM" id="SSF54368">
    <property type="entry name" value="Glutamine synthetase, N-terminal domain"/>
    <property type="match status" value="1"/>
</dbReference>
<evidence type="ECO:0000259" key="5">
    <source>
        <dbReference type="PROSITE" id="PS51987"/>
    </source>
</evidence>
<evidence type="ECO:0000313" key="6">
    <source>
        <dbReference type="EMBL" id="GGM04576.1"/>
    </source>
</evidence>
<dbReference type="InterPro" id="IPR014746">
    <property type="entry name" value="Gln_synth/guanido_kin_cat_dom"/>
</dbReference>
<reference evidence="6" key="1">
    <citation type="journal article" date="2014" name="Int. J. Syst. Evol. Microbiol.">
        <title>Complete genome sequence of Corynebacterium casei LMG S-19264T (=DSM 44701T), isolated from a smear-ripened cheese.</title>
        <authorList>
            <consortium name="US DOE Joint Genome Institute (JGI-PGF)"/>
            <person name="Walter F."/>
            <person name="Albersmeier A."/>
            <person name="Kalinowski J."/>
            <person name="Ruckert C."/>
        </authorList>
    </citation>
    <scope>NUCLEOTIDE SEQUENCE</scope>
    <source>
        <strain evidence="6">CGMCC 4.7308</strain>
    </source>
</reference>
<accession>A0A917SZ68</accession>
<dbReference type="GO" id="GO:0006542">
    <property type="term" value="P:glutamine biosynthetic process"/>
    <property type="evidence" value="ECO:0007669"/>
    <property type="project" value="InterPro"/>
</dbReference>
<gene>
    <name evidence="6" type="ORF">GCM10011594_26010</name>
</gene>
<keyword evidence="2" id="KW-0436">Ligase</keyword>
<keyword evidence="7" id="KW-1185">Reference proteome</keyword>
<dbReference type="Gene3D" id="3.30.590.10">
    <property type="entry name" value="Glutamine synthetase/guanido kinase, catalytic domain"/>
    <property type="match status" value="1"/>
</dbReference>
<dbReference type="SMART" id="SM01230">
    <property type="entry name" value="Gln-synt_C"/>
    <property type="match status" value="1"/>
</dbReference>
<comment type="similarity">
    <text evidence="1 3 4">Belongs to the glutamine synthetase family.</text>
</comment>
<comment type="caution">
    <text evidence="6">The sequence shown here is derived from an EMBL/GenBank/DDBJ whole genome shotgun (WGS) entry which is preliminary data.</text>
</comment>
<dbReference type="SUPFAM" id="SSF55931">
    <property type="entry name" value="Glutamine synthetase/guanido kinase"/>
    <property type="match status" value="1"/>
</dbReference>
<dbReference type="InterPro" id="IPR008146">
    <property type="entry name" value="Gln_synth_cat_dom"/>
</dbReference>
<dbReference type="Pfam" id="PF00120">
    <property type="entry name" value="Gln-synt_C"/>
    <property type="match status" value="1"/>
</dbReference>
<evidence type="ECO:0000256" key="1">
    <source>
        <dbReference type="ARBA" id="ARBA00009897"/>
    </source>
</evidence>
<dbReference type="Proteomes" id="UP000655208">
    <property type="component" value="Unassembled WGS sequence"/>
</dbReference>
<evidence type="ECO:0000256" key="3">
    <source>
        <dbReference type="PROSITE-ProRule" id="PRU01331"/>
    </source>
</evidence>
<name>A0A917SZ68_9ACTN</name>
<evidence type="ECO:0000256" key="4">
    <source>
        <dbReference type="RuleBase" id="RU000384"/>
    </source>
</evidence>
<reference evidence="6" key="2">
    <citation type="submission" date="2020-09" db="EMBL/GenBank/DDBJ databases">
        <authorList>
            <person name="Sun Q."/>
            <person name="Zhou Y."/>
        </authorList>
    </citation>
    <scope>NUCLEOTIDE SEQUENCE</scope>
    <source>
        <strain evidence="6">CGMCC 4.7308</strain>
    </source>
</reference>
<sequence>MAESVTPESLHRWLEEHAITSIRLQATNLEGSFIGKVLAPARFLSGLSSGFAFSDVSFGLDLGNNPVFGFALPSWRGELGDIFLHPDLATLVVWEPGVAAVIGDFRTADGAPLPVCPRSAARTQQDRLRELGFETVVAVEMEASVFATPIQEARDRNYRDLVPLGGTAGSLFHLAKTPDWYSYMGAVTARLDALGIEWEAWNDEAAWGQVELNLAPCDPVTAGDNWARARQVMREVAFERDCCVTFMAKWSDEYGQGSHLNLSLQRDGANAFFADGGPSDVMTHFLGGVMATLRPATSLMLPFVTSYRRLHDLDGPPTTLTWGVDNKTAAVRAIAGQSRTSRLEYRMPGADANVYLALATVLAAGHLGLTQHLAPPPATDDMAWCLPEEDLYIPRTISSAAAALREDTLLSGALGRDLVDYWLGTKQWEWLQFHTTGGEPDVGLTDWELQRYFELA</sequence>
<organism evidence="6 7">
    <name type="scientific">Nakamurella endophytica</name>
    <dbReference type="NCBI Taxonomy" id="1748367"/>
    <lineage>
        <taxon>Bacteria</taxon>
        <taxon>Bacillati</taxon>
        <taxon>Actinomycetota</taxon>
        <taxon>Actinomycetes</taxon>
        <taxon>Nakamurellales</taxon>
        <taxon>Nakamurellaceae</taxon>
        <taxon>Nakamurella</taxon>
    </lineage>
</organism>
<dbReference type="AlphaFoldDB" id="A0A917SZ68"/>
<dbReference type="Gene3D" id="3.10.20.70">
    <property type="entry name" value="Glutamine synthetase, N-terminal domain"/>
    <property type="match status" value="1"/>
</dbReference>
<dbReference type="GO" id="GO:0004356">
    <property type="term" value="F:glutamine synthetase activity"/>
    <property type="evidence" value="ECO:0007669"/>
    <property type="project" value="InterPro"/>
</dbReference>
<dbReference type="RefSeq" id="WP_188942017.1">
    <property type="nucleotide sequence ID" value="NZ_BMNA01000004.1"/>
</dbReference>
<evidence type="ECO:0000256" key="2">
    <source>
        <dbReference type="ARBA" id="ARBA00022598"/>
    </source>
</evidence>
<dbReference type="PANTHER" id="PTHR43785:SF12">
    <property type="entry name" value="TYPE-1 GLUTAMINE SYNTHETASE 2"/>
    <property type="match status" value="1"/>
</dbReference>
<dbReference type="InterPro" id="IPR036651">
    <property type="entry name" value="Gln_synt_N_sf"/>
</dbReference>
<protein>
    <submittedName>
        <fullName evidence="6">Glutamine synthetase</fullName>
    </submittedName>
</protein>
<evidence type="ECO:0000313" key="7">
    <source>
        <dbReference type="Proteomes" id="UP000655208"/>
    </source>
</evidence>
<proteinExistence type="inferred from homology"/>
<dbReference type="EMBL" id="BMNA01000004">
    <property type="protein sequence ID" value="GGM04576.1"/>
    <property type="molecule type" value="Genomic_DNA"/>
</dbReference>
<feature type="domain" description="GS catalytic" evidence="5">
    <location>
        <begin position="117"/>
        <end position="456"/>
    </location>
</feature>
<dbReference type="PANTHER" id="PTHR43785">
    <property type="entry name" value="GAMMA-GLUTAMYLPUTRESCINE SYNTHETASE"/>
    <property type="match status" value="1"/>
</dbReference>
<dbReference type="PROSITE" id="PS51987">
    <property type="entry name" value="GS_CATALYTIC"/>
    <property type="match status" value="1"/>
</dbReference>